<dbReference type="PANTHER" id="PTHR44499:SF1">
    <property type="entry name" value="JOUBERIN"/>
    <property type="match status" value="1"/>
</dbReference>
<evidence type="ECO:0000259" key="4">
    <source>
        <dbReference type="PROSITE" id="PS50002"/>
    </source>
</evidence>
<dbReference type="SMART" id="SM00326">
    <property type="entry name" value="SH3"/>
    <property type="match status" value="1"/>
</dbReference>
<organism evidence="5 6">
    <name type="scientific">Grus japonensis</name>
    <name type="common">Japanese crane</name>
    <name type="synonym">Red-crowned crane</name>
    <dbReference type="NCBI Taxonomy" id="30415"/>
    <lineage>
        <taxon>Eukaryota</taxon>
        <taxon>Metazoa</taxon>
        <taxon>Chordata</taxon>
        <taxon>Craniata</taxon>
        <taxon>Vertebrata</taxon>
        <taxon>Euteleostomi</taxon>
        <taxon>Archelosauria</taxon>
        <taxon>Archosauria</taxon>
        <taxon>Dinosauria</taxon>
        <taxon>Saurischia</taxon>
        <taxon>Theropoda</taxon>
        <taxon>Coelurosauria</taxon>
        <taxon>Aves</taxon>
        <taxon>Neognathae</taxon>
        <taxon>Neoaves</taxon>
        <taxon>Gruiformes</taxon>
        <taxon>Gruidae</taxon>
        <taxon>Grus</taxon>
    </lineage>
</organism>
<dbReference type="AlphaFoldDB" id="A0ABC9WMQ1"/>
<dbReference type="Pfam" id="PF00018">
    <property type="entry name" value="SH3_1"/>
    <property type="match status" value="1"/>
</dbReference>
<dbReference type="Gene3D" id="2.30.30.40">
    <property type="entry name" value="SH3 Domains"/>
    <property type="match status" value="1"/>
</dbReference>
<dbReference type="SUPFAM" id="SSF50044">
    <property type="entry name" value="SH3-domain"/>
    <property type="match status" value="1"/>
</dbReference>
<dbReference type="InterPro" id="IPR052803">
    <property type="entry name" value="Cilium-Associated_Jouberin"/>
</dbReference>
<keyword evidence="6" id="KW-1185">Reference proteome</keyword>
<evidence type="ECO:0000313" key="6">
    <source>
        <dbReference type="Proteomes" id="UP001623348"/>
    </source>
</evidence>
<dbReference type="FunFam" id="2.30.30.40:FF:000132">
    <property type="entry name" value="jouberin isoform X2"/>
    <property type="match status" value="1"/>
</dbReference>
<evidence type="ECO:0000256" key="2">
    <source>
        <dbReference type="PROSITE-ProRule" id="PRU00192"/>
    </source>
</evidence>
<evidence type="ECO:0000256" key="3">
    <source>
        <dbReference type="SAM" id="MobiDB-lite"/>
    </source>
</evidence>
<dbReference type="InterPro" id="IPR036028">
    <property type="entry name" value="SH3-like_dom_sf"/>
</dbReference>
<dbReference type="InterPro" id="IPR001452">
    <property type="entry name" value="SH3_domain"/>
</dbReference>
<feature type="compositionally biased region" description="Basic and acidic residues" evidence="3">
    <location>
        <begin position="215"/>
        <end position="231"/>
    </location>
</feature>
<protein>
    <submittedName>
        <fullName evidence="5">Jouberin</fullName>
    </submittedName>
</protein>
<sequence length="312" mass="34342">MYALVTSALLGFNAEKQWSTQVMRELYCRLDEFLIWIISASSNLLLPAPSSLSPHSMLRLPGTLSTPVNPLYSFTTKSGCFSPVGNPLSRTLLGRLQTNDDHLAALGGRGGSSCPLEQETVVALYDYTAHRSDELTIHRSDIIQVLYKDNDNWWFGSLANGQQGYFPANYVAGEKEYEEQPPELVPDSAPLLPEGITEAEVGSPTLHKMSPVISKSEDLKVSLERDTDRDSPATQGAKKKKKRIQRNERENRHNLMGLDTPVSSVTANGVENEPAACGVELKKKKKKAAVRGSNLSTNGRTNTAFEPECYDV</sequence>
<dbReference type="CDD" id="cd11812">
    <property type="entry name" value="SH3_AHI-1"/>
    <property type="match status" value="1"/>
</dbReference>
<gene>
    <name evidence="5" type="ORF">GRJ2_001139100</name>
</gene>
<feature type="compositionally biased region" description="Polar residues" evidence="3">
    <location>
        <begin position="293"/>
        <end position="304"/>
    </location>
</feature>
<reference evidence="5 6" key="1">
    <citation type="submission" date="2024-06" db="EMBL/GenBank/DDBJ databases">
        <title>The draft genome of Grus japonensis, version 3.</title>
        <authorList>
            <person name="Nabeshima K."/>
            <person name="Suzuki S."/>
            <person name="Onuma M."/>
        </authorList>
    </citation>
    <scope>NUCLEOTIDE SEQUENCE [LARGE SCALE GENOMIC DNA]</scope>
    <source>
        <strain evidence="5 6">451A</strain>
    </source>
</reference>
<proteinExistence type="predicted"/>
<name>A0ABC9WMQ1_GRUJA</name>
<dbReference type="PROSITE" id="PS50002">
    <property type="entry name" value="SH3"/>
    <property type="match status" value="1"/>
</dbReference>
<evidence type="ECO:0000313" key="5">
    <source>
        <dbReference type="EMBL" id="GAB0186738.1"/>
    </source>
</evidence>
<comment type="caution">
    <text evidence="5">The sequence shown here is derived from an EMBL/GenBank/DDBJ whole genome shotgun (WGS) entry which is preliminary data.</text>
</comment>
<dbReference type="PRINTS" id="PR00452">
    <property type="entry name" value="SH3DOMAIN"/>
</dbReference>
<keyword evidence="1 2" id="KW-0728">SH3 domain</keyword>
<dbReference type="InterPro" id="IPR035832">
    <property type="entry name" value="AHI1_SH3"/>
</dbReference>
<evidence type="ECO:0000256" key="1">
    <source>
        <dbReference type="ARBA" id="ARBA00022443"/>
    </source>
</evidence>
<feature type="domain" description="SH3" evidence="4">
    <location>
        <begin position="116"/>
        <end position="176"/>
    </location>
</feature>
<accession>A0ABC9WMQ1</accession>
<dbReference type="Proteomes" id="UP001623348">
    <property type="component" value="Unassembled WGS sequence"/>
</dbReference>
<dbReference type="EMBL" id="BAAFJT010000003">
    <property type="protein sequence ID" value="GAB0186738.1"/>
    <property type="molecule type" value="Genomic_DNA"/>
</dbReference>
<feature type="region of interest" description="Disordered" evidence="3">
    <location>
        <begin position="201"/>
        <end position="312"/>
    </location>
</feature>
<dbReference type="PANTHER" id="PTHR44499">
    <property type="entry name" value="JOUBERIN"/>
    <property type="match status" value="1"/>
</dbReference>